<keyword evidence="1" id="KW-0812">Transmembrane</keyword>
<evidence type="ECO:0000313" key="3">
    <source>
        <dbReference type="EMBL" id="EMB36274.1"/>
    </source>
</evidence>
<name>A0A0E2E8F5_TREDN</name>
<dbReference type="SUPFAM" id="SSF56436">
    <property type="entry name" value="C-type lectin-like"/>
    <property type="match status" value="1"/>
</dbReference>
<dbReference type="InterPro" id="IPR042095">
    <property type="entry name" value="SUMF_sf"/>
</dbReference>
<evidence type="ECO:0000259" key="2">
    <source>
        <dbReference type="Pfam" id="PF03781"/>
    </source>
</evidence>
<dbReference type="PATRIC" id="fig|999432.5.peg.482"/>
<dbReference type="EMBL" id="AGDV01000001">
    <property type="protein sequence ID" value="EMB36274.1"/>
    <property type="molecule type" value="Genomic_DNA"/>
</dbReference>
<dbReference type="Pfam" id="PF03781">
    <property type="entry name" value="FGE-sulfatase"/>
    <property type="match status" value="1"/>
</dbReference>
<dbReference type="InterPro" id="IPR051043">
    <property type="entry name" value="Sulfatase_Mod_Factor_Kinase"/>
</dbReference>
<dbReference type="PANTHER" id="PTHR23150:SF19">
    <property type="entry name" value="FORMYLGLYCINE-GENERATING ENZYME"/>
    <property type="match status" value="1"/>
</dbReference>
<dbReference type="GO" id="GO:0120147">
    <property type="term" value="F:formylglycine-generating oxidase activity"/>
    <property type="evidence" value="ECO:0007669"/>
    <property type="project" value="TreeGrafter"/>
</dbReference>
<feature type="transmembrane region" description="Helical" evidence="1">
    <location>
        <begin position="12"/>
        <end position="31"/>
    </location>
</feature>
<sequence length="326" mass="37401">MKQTNLKPKSKFLNRAVSFTVLLLAVSLFIGCPNGSSVVAILEGEGITPAVKNHTYTVDGVEFKMISIAAKTDASLGDDERADNKTHIISLNAYYIGETEVTQKLWHTVMVNNPSNFNKDDITQGERQDWRPVEYVTWYQAIAFCNELTKKVNGLGEAECVYYSDEDFNMVYTKEDADSEKTPYQKMSKKGFRLPTEAEWEWAAKGGTDYKWPGTSSDYFFINYAWYNLNSSQKTHEVKLKKPNDYGLYDMSGNVWEWCWDCYEHINITGKKFPQDYSGPSLNNNKRVKRGGGYEDDALQCIIVLRSYDMPDHKFRNIGFRLVCRP</sequence>
<dbReference type="HOGENOM" id="CLU_012431_1_1_12"/>
<dbReference type="AlphaFoldDB" id="A0A0E2E8F5"/>
<reference evidence="3" key="1">
    <citation type="submission" date="2012-01" db="EMBL/GenBank/DDBJ databases">
        <title>The Genome Sequence of Treponema denticola H-22.</title>
        <authorList>
            <consortium name="The Broad Institute Genome Sequencing Platform"/>
            <person name="Earl A."/>
            <person name="Ward D."/>
            <person name="Feldgarden M."/>
            <person name="Gevers D."/>
            <person name="Blanton J.M."/>
            <person name="Fenno C.J."/>
            <person name="Baranova O.V."/>
            <person name="Mathney J."/>
            <person name="Dewhirst F.E."/>
            <person name="Izard J."/>
            <person name="Young S.K."/>
            <person name="Zeng Q."/>
            <person name="Gargeya S."/>
            <person name="Fitzgerald M."/>
            <person name="Haas B."/>
            <person name="Abouelleil A."/>
            <person name="Alvarado L."/>
            <person name="Arachchi H.M."/>
            <person name="Berlin A."/>
            <person name="Chapman S.B."/>
            <person name="Gearin G."/>
            <person name="Goldberg J."/>
            <person name="Griggs A."/>
            <person name="Gujja S."/>
            <person name="Hansen M."/>
            <person name="Heiman D."/>
            <person name="Howarth C."/>
            <person name="Larimer J."/>
            <person name="Lui A."/>
            <person name="MacDonald P.J.P."/>
            <person name="McCowen C."/>
            <person name="Montmayeur A."/>
            <person name="Murphy C."/>
            <person name="Neiman D."/>
            <person name="Pearson M."/>
            <person name="Priest M."/>
            <person name="Roberts A."/>
            <person name="Saif S."/>
            <person name="Shea T."/>
            <person name="Sisk P."/>
            <person name="Stolte C."/>
            <person name="Sykes S."/>
            <person name="Wortman J."/>
            <person name="Nusbaum C."/>
            <person name="Birren B."/>
        </authorList>
    </citation>
    <scope>NUCLEOTIDE SEQUENCE [LARGE SCALE GENOMIC DNA]</scope>
    <source>
        <strain evidence="3">H-22</strain>
    </source>
</reference>
<comment type="caution">
    <text evidence="3">The sequence shown here is derived from an EMBL/GenBank/DDBJ whole genome shotgun (WGS) entry which is preliminary data.</text>
</comment>
<protein>
    <recommendedName>
        <fullName evidence="2">Sulfatase-modifying factor enzyme-like domain-containing protein</fullName>
    </recommendedName>
</protein>
<dbReference type="PANTHER" id="PTHR23150">
    <property type="entry name" value="SULFATASE MODIFYING FACTOR 1, 2"/>
    <property type="match status" value="1"/>
</dbReference>
<dbReference type="Gene3D" id="3.90.1580.10">
    <property type="entry name" value="paralog of FGE (formylglycine-generating enzyme)"/>
    <property type="match status" value="1"/>
</dbReference>
<dbReference type="InterPro" id="IPR016187">
    <property type="entry name" value="CTDL_fold"/>
</dbReference>
<keyword evidence="1" id="KW-0472">Membrane</keyword>
<evidence type="ECO:0000256" key="1">
    <source>
        <dbReference type="SAM" id="Phobius"/>
    </source>
</evidence>
<feature type="domain" description="Sulfatase-modifying factor enzyme-like" evidence="2">
    <location>
        <begin position="81"/>
        <end position="323"/>
    </location>
</feature>
<dbReference type="RefSeq" id="WP_002683118.1">
    <property type="nucleotide sequence ID" value="NZ_CM001795.1"/>
</dbReference>
<keyword evidence="1" id="KW-1133">Transmembrane helix</keyword>
<dbReference type="Proteomes" id="UP000011705">
    <property type="component" value="Chromosome"/>
</dbReference>
<organism evidence="3">
    <name type="scientific">Treponema denticola H-22</name>
    <dbReference type="NCBI Taxonomy" id="999432"/>
    <lineage>
        <taxon>Bacteria</taxon>
        <taxon>Pseudomonadati</taxon>
        <taxon>Spirochaetota</taxon>
        <taxon>Spirochaetia</taxon>
        <taxon>Spirochaetales</taxon>
        <taxon>Treponemataceae</taxon>
        <taxon>Treponema</taxon>
    </lineage>
</organism>
<proteinExistence type="predicted"/>
<accession>A0A0E2E8F5</accession>
<dbReference type="PROSITE" id="PS51257">
    <property type="entry name" value="PROKAR_LIPOPROTEIN"/>
    <property type="match status" value="1"/>
</dbReference>
<gene>
    <name evidence="3" type="ORF">HMPREF9726_00466</name>
</gene>
<dbReference type="InterPro" id="IPR005532">
    <property type="entry name" value="SUMF_dom"/>
</dbReference>